<dbReference type="InterPro" id="IPR015415">
    <property type="entry name" value="Spast_Vps4_C"/>
</dbReference>
<sequence>MDFTVIARRTDGYSGDDLTNVCRDASFEGMRRKLAGKTREEIRNMPKDNFAKVPVTMRDFEEAIKRVQPSVSAVDIERHENWYLEFGSA</sequence>
<dbReference type="Proteomes" id="UP000215914">
    <property type="component" value="Unassembled WGS sequence"/>
</dbReference>
<dbReference type="InterPro" id="IPR050304">
    <property type="entry name" value="MT-severing_AAA_ATPase"/>
</dbReference>
<organism evidence="4 5">
    <name type="scientific">Helianthus annuus</name>
    <name type="common">Common sunflower</name>
    <dbReference type="NCBI Taxonomy" id="4232"/>
    <lineage>
        <taxon>Eukaryota</taxon>
        <taxon>Viridiplantae</taxon>
        <taxon>Streptophyta</taxon>
        <taxon>Embryophyta</taxon>
        <taxon>Tracheophyta</taxon>
        <taxon>Spermatophyta</taxon>
        <taxon>Magnoliopsida</taxon>
        <taxon>eudicotyledons</taxon>
        <taxon>Gunneridae</taxon>
        <taxon>Pentapetalae</taxon>
        <taxon>asterids</taxon>
        <taxon>campanulids</taxon>
        <taxon>Asterales</taxon>
        <taxon>Asteraceae</taxon>
        <taxon>Asteroideae</taxon>
        <taxon>Heliantheae alliance</taxon>
        <taxon>Heliantheae</taxon>
        <taxon>Helianthus</taxon>
    </lineage>
</organism>
<evidence type="ECO:0000313" key="4">
    <source>
        <dbReference type="EMBL" id="KAF5808088.1"/>
    </source>
</evidence>
<evidence type="ECO:0000259" key="3">
    <source>
        <dbReference type="Pfam" id="PF09336"/>
    </source>
</evidence>
<dbReference type="EC" id="5.6.1.1" evidence="4"/>
<dbReference type="SUPFAM" id="SSF52540">
    <property type="entry name" value="P-loop containing nucleoside triphosphate hydrolases"/>
    <property type="match status" value="1"/>
</dbReference>
<keyword evidence="4" id="KW-0413">Isomerase</keyword>
<reference evidence="4" key="1">
    <citation type="journal article" date="2017" name="Nature">
        <title>The sunflower genome provides insights into oil metabolism, flowering and Asterid evolution.</title>
        <authorList>
            <person name="Badouin H."/>
            <person name="Gouzy J."/>
            <person name="Grassa C.J."/>
            <person name="Murat F."/>
            <person name="Staton S.E."/>
            <person name="Cottret L."/>
            <person name="Lelandais-Briere C."/>
            <person name="Owens G.L."/>
            <person name="Carrere S."/>
            <person name="Mayjonade B."/>
            <person name="Legrand L."/>
            <person name="Gill N."/>
            <person name="Kane N.C."/>
            <person name="Bowers J.E."/>
            <person name="Hubner S."/>
            <person name="Bellec A."/>
            <person name="Berard A."/>
            <person name="Berges H."/>
            <person name="Blanchet N."/>
            <person name="Boniface M.C."/>
            <person name="Brunel D."/>
            <person name="Catrice O."/>
            <person name="Chaidir N."/>
            <person name="Claudel C."/>
            <person name="Donnadieu C."/>
            <person name="Faraut T."/>
            <person name="Fievet G."/>
            <person name="Helmstetter N."/>
            <person name="King M."/>
            <person name="Knapp S.J."/>
            <person name="Lai Z."/>
            <person name="Le Paslier M.C."/>
            <person name="Lippi Y."/>
            <person name="Lorenzon L."/>
            <person name="Mandel J.R."/>
            <person name="Marage G."/>
            <person name="Marchand G."/>
            <person name="Marquand E."/>
            <person name="Bret-Mestries E."/>
            <person name="Morien E."/>
            <person name="Nambeesan S."/>
            <person name="Nguyen T."/>
            <person name="Pegot-Espagnet P."/>
            <person name="Pouilly N."/>
            <person name="Raftis F."/>
            <person name="Sallet E."/>
            <person name="Schiex T."/>
            <person name="Thomas J."/>
            <person name="Vandecasteele C."/>
            <person name="Vares D."/>
            <person name="Vear F."/>
            <person name="Vautrin S."/>
            <person name="Crespi M."/>
            <person name="Mangin B."/>
            <person name="Burke J.M."/>
            <person name="Salse J."/>
            <person name="Munos S."/>
            <person name="Vincourt P."/>
            <person name="Rieseberg L.H."/>
            <person name="Langlade N.B."/>
        </authorList>
    </citation>
    <scope>NUCLEOTIDE SEQUENCE</scope>
    <source>
        <tissue evidence="4">Leaves</tissue>
    </source>
</reference>
<evidence type="ECO:0000313" key="5">
    <source>
        <dbReference type="Proteomes" id="UP000215914"/>
    </source>
</evidence>
<comment type="caution">
    <text evidence="4">The sequence shown here is derived from an EMBL/GenBank/DDBJ whole genome shotgun (WGS) entry which is preliminary data.</text>
</comment>
<name>A0A9K3NQT1_HELAN</name>
<dbReference type="Gramene" id="mRNA:HanXRQr2_Chr04g0141481">
    <property type="protein sequence ID" value="CDS:HanXRQr2_Chr04g0141481.1"/>
    <property type="gene ID" value="HanXRQr2_Chr04g0141481"/>
</dbReference>
<dbReference type="AlphaFoldDB" id="A0A9K3NQT1"/>
<dbReference type="InterPro" id="IPR027417">
    <property type="entry name" value="P-loop_NTPase"/>
</dbReference>
<keyword evidence="1" id="KW-0547">Nucleotide-binding</keyword>
<dbReference type="Gene3D" id="1.10.8.60">
    <property type="match status" value="1"/>
</dbReference>
<dbReference type="PANTHER" id="PTHR23074:SF19">
    <property type="entry name" value="KATANIN P60 ATPASE-CONTAINING SUBUNIT A1"/>
    <property type="match status" value="1"/>
</dbReference>
<dbReference type="EMBL" id="MNCJ02000319">
    <property type="protein sequence ID" value="KAF5808088.1"/>
    <property type="molecule type" value="Genomic_DNA"/>
</dbReference>
<dbReference type="GO" id="GO:0005524">
    <property type="term" value="F:ATP binding"/>
    <property type="evidence" value="ECO:0007669"/>
    <property type="project" value="UniProtKB-KW"/>
</dbReference>
<keyword evidence="2" id="KW-0067">ATP-binding</keyword>
<feature type="domain" description="Spastin/Vps4 C-terminal" evidence="3">
    <location>
        <begin position="41"/>
        <end position="87"/>
    </location>
</feature>
<dbReference type="Pfam" id="PF09336">
    <property type="entry name" value="Vps4_C"/>
    <property type="match status" value="1"/>
</dbReference>
<reference evidence="4" key="2">
    <citation type="submission" date="2020-06" db="EMBL/GenBank/DDBJ databases">
        <title>Helianthus annuus Genome sequencing and assembly Release 2.</title>
        <authorList>
            <person name="Gouzy J."/>
            <person name="Langlade N."/>
            <person name="Munos S."/>
        </authorList>
    </citation>
    <scope>NUCLEOTIDE SEQUENCE</scope>
    <source>
        <tissue evidence="4">Leaves</tissue>
    </source>
</reference>
<evidence type="ECO:0000256" key="1">
    <source>
        <dbReference type="ARBA" id="ARBA00022741"/>
    </source>
</evidence>
<evidence type="ECO:0000256" key="2">
    <source>
        <dbReference type="ARBA" id="ARBA00022840"/>
    </source>
</evidence>
<accession>A0A9K3NQT1</accession>
<gene>
    <name evidence="4" type="ORF">HanXRQr2_Chr04g0141481</name>
</gene>
<proteinExistence type="predicted"/>
<protein>
    <submittedName>
        <fullName evidence="4">Microtubule-severing ATPase</fullName>
        <ecNumber evidence="4">5.6.1.1</ecNumber>
    </submittedName>
</protein>
<dbReference type="GO" id="GO:0008568">
    <property type="term" value="F:microtubule severing ATPase activity"/>
    <property type="evidence" value="ECO:0007669"/>
    <property type="project" value="UniProtKB-EC"/>
</dbReference>
<keyword evidence="5" id="KW-1185">Reference proteome</keyword>
<dbReference type="PANTHER" id="PTHR23074">
    <property type="entry name" value="AAA DOMAIN-CONTAINING"/>
    <property type="match status" value="1"/>
</dbReference>